<keyword evidence="1" id="KW-0472">Membrane</keyword>
<dbReference type="AlphaFoldDB" id="A0A8J4A4I1"/>
<dbReference type="EMBL" id="BOPH01000124">
    <property type="protein sequence ID" value="GIJ73725.1"/>
    <property type="molecule type" value="Genomic_DNA"/>
</dbReference>
<proteinExistence type="predicted"/>
<comment type="caution">
    <text evidence="2">The sequence shown here is derived from an EMBL/GenBank/DDBJ whole genome shotgun (WGS) entry which is preliminary data.</text>
</comment>
<organism evidence="2 3">
    <name type="scientific">Virgisporangium ochraceum</name>
    <dbReference type="NCBI Taxonomy" id="65505"/>
    <lineage>
        <taxon>Bacteria</taxon>
        <taxon>Bacillati</taxon>
        <taxon>Actinomycetota</taxon>
        <taxon>Actinomycetes</taxon>
        <taxon>Micromonosporales</taxon>
        <taxon>Micromonosporaceae</taxon>
        <taxon>Virgisporangium</taxon>
    </lineage>
</organism>
<keyword evidence="3" id="KW-1185">Reference proteome</keyword>
<evidence type="ECO:0000313" key="2">
    <source>
        <dbReference type="EMBL" id="GIJ73725.1"/>
    </source>
</evidence>
<sequence>MMNDVRPDEAAGALDEIARRRAQVVDSTIVPTGFWWATAALMVGFTVAVETGRTPVIAVATAVFVLGIVAVTGRLVWNVIRRAQPRNTLLGPAGVLAILGFVAAILAVSLPTSFALDAAGAPYPATIGILLAAVAMVVGGPLLMRYLRRLMLAGRS</sequence>
<name>A0A8J4A4I1_9ACTN</name>
<feature type="transmembrane region" description="Helical" evidence="1">
    <location>
        <begin position="89"/>
        <end position="111"/>
    </location>
</feature>
<protein>
    <recommendedName>
        <fullName evidence="4">Transmembrane protein</fullName>
    </recommendedName>
</protein>
<evidence type="ECO:0000313" key="3">
    <source>
        <dbReference type="Proteomes" id="UP000635606"/>
    </source>
</evidence>
<evidence type="ECO:0000256" key="1">
    <source>
        <dbReference type="SAM" id="Phobius"/>
    </source>
</evidence>
<accession>A0A8J4A4I1</accession>
<reference evidence="2" key="1">
    <citation type="submission" date="2021-01" db="EMBL/GenBank/DDBJ databases">
        <title>Whole genome shotgun sequence of Virgisporangium ochraceum NBRC 16418.</title>
        <authorList>
            <person name="Komaki H."/>
            <person name="Tamura T."/>
        </authorList>
    </citation>
    <scope>NUCLEOTIDE SEQUENCE</scope>
    <source>
        <strain evidence="2">NBRC 16418</strain>
    </source>
</reference>
<feature type="transmembrane region" description="Helical" evidence="1">
    <location>
        <begin position="29"/>
        <end position="49"/>
    </location>
</feature>
<feature type="transmembrane region" description="Helical" evidence="1">
    <location>
        <begin position="123"/>
        <end position="147"/>
    </location>
</feature>
<gene>
    <name evidence="2" type="ORF">Voc01_086420</name>
</gene>
<feature type="transmembrane region" description="Helical" evidence="1">
    <location>
        <begin position="55"/>
        <end position="77"/>
    </location>
</feature>
<dbReference type="RefSeq" id="WP_203933549.1">
    <property type="nucleotide sequence ID" value="NZ_BOPH01000124.1"/>
</dbReference>
<evidence type="ECO:0008006" key="4">
    <source>
        <dbReference type="Google" id="ProtNLM"/>
    </source>
</evidence>
<dbReference type="Proteomes" id="UP000635606">
    <property type="component" value="Unassembled WGS sequence"/>
</dbReference>
<keyword evidence="1" id="KW-1133">Transmembrane helix</keyword>
<keyword evidence="1" id="KW-0812">Transmembrane</keyword>